<dbReference type="SUPFAM" id="SSF53098">
    <property type="entry name" value="Ribonuclease H-like"/>
    <property type="match status" value="1"/>
</dbReference>
<dbReference type="GO" id="GO:0006313">
    <property type="term" value="P:DNA transposition"/>
    <property type="evidence" value="ECO:0007669"/>
    <property type="project" value="InterPro"/>
</dbReference>
<gene>
    <name evidence="7" type="ORF">ENV52_07140</name>
</gene>
<dbReference type="InterPro" id="IPR002559">
    <property type="entry name" value="Transposase_11"/>
</dbReference>
<dbReference type="GO" id="GO:0004803">
    <property type="term" value="F:transposase activity"/>
    <property type="evidence" value="ECO:0007669"/>
    <property type="project" value="InterPro"/>
</dbReference>
<comment type="caution">
    <text evidence="7">The sequence shown here is derived from an EMBL/GenBank/DDBJ whole genome shotgun (WGS) entry which is preliminary data.</text>
</comment>
<evidence type="ECO:0000256" key="1">
    <source>
        <dbReference type="ARBA" id="ARBA00010075"/>
    </source>
</evidence>
<feature type="domain" description="Transposase IS4-like" evidence="5">
    <location>
        <begin position="133"/>
        <end position="234"/>
    </location>
</feature>
<evidence type="ECO:0000256" key="2">
    <source>
        <dbReference type="ARBA" id="ARBA00022578"/>
    </source>
</evidence>
<sequence length="274" mass="31158">MVSSKTHALKGVMGLIAHCSTLMGQLLQLIPRHVFDHLGDSRGWQGPKPRKFSYWSHLAAMLFGQWSARKSWRDLVFSLNRDARTISPLGMARVRRSTLADANEPRPAVIFEKTYYKLYERLAQAMDSQAHKAPRIKIIDATTIDLCAAVFPWAKFRTRKGAVKLHTVLTGQLPQCVIVTDGKTHDQKAVQDLHFEAGDLLIFDRAYLDYAWFFRLHQGGVWFVTRLTRNSCYEVVQTRSAAGPVLADELIRLSSPKGQGAYPEPLRRVHYRDP</sequence>
<dbReference type="InterPro" id="IPR012337">
    <property type="entry name" value="RNaseH-like_sf"/>
</dbReference>
<dbReference type="Pfam" id="PF01609">
    <property type="entry name" value="DDE_Tnp_1"/>
    <property type="match status" value="1"/>
</dbReference>
<dbReference type="InterPro" id="IPR025399">
    <property type="entry name" value="DUF4372"/>
</dbReference>
<dbReference type="PANTHER" id="PTHR33258:SF1">
    <property type="entry name" value="TRANSPOSASE INSL FOR INSERTION SEQUENCE ELEMENT IS186A-RELATED"/>
    <property type="match status" value="1"/>
</dbReference>
<comment type="similarity">
    <text evidence="1">Belongs to the transposase 11 family.</text>
</comment>
<protein>
    <submittedName>
        <fullName evidence="7">IS4 family transposase</fullName>
    </submittedName>
</protein>
<name>A0A7V6A3Y3_9BACT</name>
<dbReference type="Pfam" id="PF14294">
    <property type="entry name" value="DUF4372"/>
    <property type="match status" value="1"/>
</dbReference>
<dbReference type="EMBL" id="DTGR01000116">
    <property type="protein sequence ID" value="HHS29458.1"/>
    <property type="molecule type" value="Genomic_DNA"/>
</dbReference>
<keyword evidence="4" id="KW-0233">DNA recombination</keyword>
<accession>A0A7V6A3Y3</accession>
<dbReference type="GO" id="GO:0003677">
    <property type="term" value="F:DNA binding"/>
    <property type="evidence" value="ECO:0007669"/>
    <property type="project" value="UniProtKB-KW"/>
</dbReference>
<evidence type="ECO:0000256" key="3">
    <source>
        <dbReference type="ARBA" id="ARBA00023125"/>
    </source>
</evidence>
<dbReference type="PANTHER" id="PTHR33258">
    <property type="entry name" value="TRANSPOSASE INSL FOR INSERTION SEQUENCE ELEMENT IS186A-RELATED"/>
    <property type="match status" value="1"/>
</dbReference>
<keyword evidence="3" id="KW-0238">DNA-binding</keyword>
<evidence type="ECO:0000259" key="6">
    <source>
        <dbReference type="Pfam" id="PF14294"/>
    </source>
</evidence>
<feature type="domain" description="DUF4372" evidence="6">
    <location>
        <begin position="18"/>
        <end position="91"/>
    </location>
</feature>
<dbReference type="AlphaFoldDB" id="A0A7V6A3Y3"/>
<evidence type="ECO:0000256" key="4">
    <source>
        <dbReference type="ARBA" id="ARBA00023172"/>
    </source>
</evidence>
<organism evidence="7">
    <name type="scientific">Desulfobacca acetoxidans</name>
    <dbReference type="NCBI Taxonomy" id="60893"/>
    <lineage>
        <taxon>Bacteria</taxon>
        <taxon>Pseudomonadati</taxon>
        <taxon>Thermodesulfobacteriota</taxon>
        <taxon>Desulfobaccia</taxon>
        <taxon>Desulfobaccales</taxon>
        <taxon>Desulfobaccaceae</taxon>
        <taxon>Desulfobacca</taxon>
    </lineage>
</organism>
<keyword evidence="2" id="KW-0815">Transposition</keyword>
<dbReference type="NCBIfam" id="NF033592">
    <property type="entry name" value="transpos_IS4_1"/>
    <property type="match status" value="1"/>
</dbReference>
<proteinExistence type="inferred from homology"/>
<evidence type="ECO:0000259" key="5">
    <source>
        <dbReference type="Pfam" id="PF01609"/>
    </source>
</evidence>
<evidence type="ECO:0000313" key="7">
    <source>
        <dbReference type="EMBL" id="HHS29458.1"/>
    </source>
</evidence>
<dbReference type="InterPro" id="IPR047952">
    <property type="entry name" value="Transpos_IS4"/>
</dbReference>
<reference evidence="7" key="1">
    <citation type="journal article" date="2020" name="mSystems">
        <title>Genome- and Community-Level Interaction Insights into Carbon Utilization and Element Cycling Functions of Hydrothermarchaeota in Hydrothermal Sediment.</title>
        <authorList>
            <person name="Zhou Z."/>
            <person name="Liu Y."/>
            <person name="Xu W."/>
            <person name="Pan J."/>
            <person name="Luo Z.H."/>
            <person name="Li M."/>
        </authorList>
    </citation>
    <scope>NUCLEOTIDE SEQUENCE [LARGE SCALE GENOMIC DNA]</scope>
    <source>
        <strain evidence="7">SpSt-767</strain>
    </source>
</reference>